<protein>
    <submittedName>
        <fullName evidence="1">Uncharacterized protein</fullName>
    </submittedName>
</protein>
<reference evidence="1" key="2">
    <citation type="submission" date="2023-03" db="EMBL/GenBank/DDBJ databases">
        <authorList>
            <person name="Inwood S.N."/>
            <person name="Skelly J.G."/>
            <person name="Guhlin J."/>
            <person name="Harrop T.W.R."/>
            <person name="Goldson S.G."/>
            <person name="Dearden P.K."/>
        </authorList>
    </citation>
    <scope>NUCLEOTIDE SEQUENCE</scope>
    <source>
        <strain evidence="1">Lincoln</strain>
        <tissue evidence="1">Whole body</tissue>
    </source>
</reference>
<proteinExistence type="predicted"/>
<keyword evidence="2" id="KW-1185">Reference proteome</keyword>
<organism evidence="1 2">
    <name type="scientific">Microctonus hyperodae</name>
    <name type="common">Parasitoid wasp</name>
    <dbReference type="NCBI Taxonomy" id="165561"/>
    <lineage>
        <taxon>Eukaryota</taxon>
        <taxon>Metazoa</taxon>
        <taxon>Ecdysozoa</taxon>
        <taxon>Arthropoda</taxon>
        <taxon>Hexapoda</taxon>
        <taxon>Insecta</taxon>
        <taxon>Pterygota</taxon>
        <taxon>Neoptera</taxon>
        <taxon>Endopterygota</taxon>
        <taxon>Hymenoptera</taxon>
        <taxon>Apocrita</taxon>
        <taxon>Ichneumonoidea</taxon>
        <taxon>Braconidae</taxon>
        <taxon>Euphorinae</taxon>
        <taxon>Microctonus</taxon>
    </lineage>
</organism>
<dbReference type="AlphaFoldDB" id="A0AA39FF00"/>
<gene>
    <name evidence="1" type="ORF">PV327_002136</name>
</gene>
<name>A0AA39FF00_MICHY</name>
<accession>A0AA39FF00</accession>
<comment type="caution">
    <text evidence="1">The sequence shown here is derived from an EMBL/GenBank/DDBJ whole genome shotgun (WGS) entry which is preliminary data.</text>
</comment>
<sequence length="109" mass="11931">MSVSTTIKTFIAKIIVAIIHCYSKSINIECGAGDGQGFPALLSRAFWNFEHVPPCSVGPVVEEQLLDEQRTMTFSAACGRLELLDLPSLGKKIHRIVVEKDINALNLTC</sequence>
<dbReference type="EMBL" id="JAQQBR010001831">
    <property type="protein sequence ID" value="KAK0168318.1"/>
    <property type="molecule type" value="Genomic_DNA"/>
</dbReference>
<evidence type="ECO:0000313" key="2">
    <source>
        <dbReference type="Proteomes" id="UP001168972"/>
    </source>
</evidence>
<reference evidence="1" key="1">
    <citation type="journal article" date="2023" name="bioRxiv">
        <title>Scaffold-level genome assemblies of two parasitoid biocontrol wasps reveal the parthenogenesis mechanism and an associated novel virus.</title>
        <authorList>
            <person name="Inwood S."/>
            <person name="Skelly J."/>
            <person name="Guhlin J."/>
            <person name="Harrop T."/>
            <person name="Goldson S."/>
            <person name="Dearden P."/>
        </authorList>
    </citation>
    <scope>NUCLEOTIDE SEQUENCE</scope>
    <source>
        <strain evidence="1">Lincoln</strain>
        <tissue evidence="1">Whole body</tissue>
    </source>
</reference>
<dbReference type="Proteomes" id="UP001168972">
    <property type="component" value="Unassembled WGS sequence"/>
</dbReference>
<evidence type="ECO:0000313" key="1">
    <source>
        <dbReference type="EMBL" id="KAK0168318.1"/>
    </source>
</evidence>